<gene>
    <name evidence="2" type="ORF">BRAN1462_LOCUS1386</name>
</gene>
<dbReference type="AlphaFoldDB" id="A0A7S2HBK5"/>
<organism evidence="2">
    <name type="scientific">Zooxanthella nutricula</name>
    <dbReference type="NCBI Taxonomy" id="1333877"/>
    <lineage>
        <taxon>Eukaryota</taxon>
        <taxon>Sar</taxon>
        <taxon>Alveolata</taxon>
        <taxon>Dinophyceae</taxon>
        <taxon>Peridiniales</taxon>
        <taxon>Peridiniales incertae sedis</taxon>
        <taxon>Zooxanthella</taxon>
    </lineage>
</organism>
<reference evidence="2" key="1">
    <citation type="submission" date="2021-01" db="EMBL/GenBank/DDBJ databases">
        <authorList>
            <person name="Corre E."/>
            <person name="Pelletier E."/>
            <person name="Niang G."/>
            <person name="Scheremetjew M."/>
            <person name="Finn R."/>
            <person name="Kale V."/>
            <person name="Holt S."/>
            <person name="Cochrane G."/>
            <person name="Meng A."/>
            <person name="Brown T."/>
            <person name="Cohen L."/>
        </authorList>
    </citation>
    <scope>NUCLEOTIDE SEQUENCE</scope>
    <source>
        <strain evidence="2">RCC3387</strain>
    </source>
</reference>
<name>A0A7S2HBK5_9DINO</name>
<proteinExistence type="predicted"/>
<protein>
    <submittedName>
        <fullName evidence="2">Uncharacterized protein</fullName>
    </submittedName>
</protein>
<evidence type="ECO:0000313" key="2">
    <source>
        <dbReference type="EMBL" id="CAD9486050.1"/>
    </source>
</evidence>
<feature type="region of interest" description="Disordered" evidence="1">
    <location>
        <begin position="23"/>
        <end position="59"/>
    </location>
</feature>
<feature type="region of interest" description="Disordered" evidence="1">
    <location>
        <begin position="77"/>
        <end position="96"/>
    </location>
</feature>
<sequence length="327" mass="34200">MGQTSCTAVRGCLKDTVCVEQQAERDLDAASPTPLRGDPDDVDDGRGRAKGPKRGVRPFAVPPHVAAAVAIGGPLGPPLPTSSGKTSDADAAKCGSASGAAGTVTEKAGTSGACSASSTRTPLACCTVSRDGLAVVALQAFKAAMKDGVGLSLLFHGVGVLLVEAHLALAGEPGLVLHFNQVRRLVHLATVDSIVVERAHQDTGAWLMRIVVCGEGAWTFLFDGTADGQKEAYYLRGCLPQLAEDAKAAAVMKPMRLQEPHVVSFQKHAARVLRKGDAAPGPFGTVMNKSRELLAPSPSATSEWRSLDPDVMATHEEMLFPAWEYKV</sequence>
<dbReference type="EMBL" id="HBGW01002109">
    <property type="protein sequence ID" value="CAD9486050.1"/>
    <property type="molecule type" value="Transcribed_RNA"/>
</dbReference>
<accession>A0A7S2HBK5</accession>
<evidence type="ECO:0000256" key="1">
    <source>
        <dbReference type="SAM" id="MobiDB-lite"/>
    </source>
</evidence>